<evidence type="ECO:0000313" key="1">
    <source>
        <dbReference type="EMBL" id="KWX20454.1"/>
    </source>
</evidence>
<dbReference type="AlphaFoldDB" id="A0A132PDT4"/>
<evidence type="ECO:0000313" key="2">
    <source>
        <dbReference type="Proteomes" id="UP000070612"/>
    </source>
</evidence>
<dbReference type="EMBL" id="LGTW01000027">
    <property type="protein sequence ID" value="KWX20454.1"/>
    <property type="molecule type" value="Genomic_DNA"/>
</dbReference>
<name>A0A132PDT4_9MYCO</name>
<comment type="caution">
    <text evidence="1">The sequence shown here is derived from an EMBL/GenBank/DDBJ whole genome shotgun (WGS) entry which is preliminary data.</text>
</comment>
<protein>
    <submittedName>
        <fullName evidence="1">Uncharacterized protein</fullName>
    </submittedName>
</protein>
<dbReference type="Proteomes" id="UP000070612">
    <property type="component" value="Unassembled WGS sequence"/>
</dbReference>
<organism evidence="1 2">
    <name type="scientific">Mycolicibacterium wolinskyi</name>
    <dbReference type="NCBI Taxonomy" id="59750"/>
    <lineage>
        <taxon>Bacteria</taxon>
        <taxon>Bacillati</taxon>
        <taxon>Actinomycetota</taxon>
        <taxon>Actinomycetes</taxon>
        <taxon>Mycobacteriales</taxon>
        <taxon>Mycobacteriaceae</taxon>
        <taxon>Mycolicibacterium</taxon>
    </lineage>
</organism>
<gene>
    <name evidence="1" type="ORF">AFM11_30205</name>
</gene>
<reference evidence="1 2" key="1">
    <citation type="submission" date="2015-07" db="EMBL/GenBank/DDBJ databases">
        <title>A draft genome sequence of Mycobacterium wolinskyi.</title>
        <authorList>
            <person name="de Man T.J."/>
            <person name="Perry K.A."/>
            <person name="Coulliette A.D."/>
            <person name="Jensen B."/>
            <person name="Toney N.C."/>
            <person name="Limbago B.M."/>
            <person name="Noble-Wang J."/>
        </authorList>
    </citation>
    <scope>NUCLEOTIDE SEQUENCE [LARGE SCALE GENOMIC DNA]</scope>
    <source>
        <strain evidence="1 2">CDC_01</strain>
    </source>
</reference>
<sequence>MLEATTRVESFEAASRDESVIVRVGRCGQTLAVQLEAPAMELSDDELANRIVRLNTLAYLRSQCALRQEMVANRVEGILPQLPTEQQVRQYQQTIDF</sequence>
<keyword evidence="2" id="KW-1185">Reference proteome</keyword>
<proteinExistence type="predicted"/>
<dbReference type="Pfam" id="PF10904">
    <property type="entry name" value="DUF2694"/>
    <property type="match status" value="1"/>
</dbReference>
<dbReference type="PATRIC" id="fig|59750.3.peg.3937"/>
<dbReference type="InterPro" id="IPR024426">
    <property type="entry name" value="DUF2694"/>
</dbReference>
<dbReference type="RefSeq" id="WP_067856792.1">
    <property type="nucleotide sequence ID" value="NZ_LGTW01000027.1"/>
</dbReference>
<accession>A0A132PDT4</accession>